<organism evidence="2 3">
    <name type="scientific">Microbispora hainanensis</name>
    <dbReference type="NCBI Taxonomy" id="568844"/>
    <lineage>
        <taxon>Bacteria</taxon>
        <taxon>Bacillati</taxon>
        <taxon>Actinomycetota</taxon>
        <taxon>Actinomycetes</taxon>
        <taxon>Streptosporangiales</taxon>
        <taxon>Streptosporangiaceae</taxon>
        <taxon>Microbispora</taxon>
    </lineage>
</organism>
<gene>
    <name evidence="2" type="ORF">FLX08_35705</name>
</gene>
<feature type="transmembrane region" description="Helical" evidence="1">
    <location>
        <begin position="37"/>
        <end position="57"/>
    </location>
</feature>
<keyword evidence="1" id="KW-0472">Membrane</keyword>
<dbReference type="RefSeq" id="WP_142624678.1">
    <property type="nucleotide sequence ID" value="NZ_VIRM01000067.1"/>
</dbReference>
<feature type="transmembrane region" description="Helical" evidence="1">
    <location>
        <begin position="113"/>
        <end position="137"/>
    </location>
</feature>
<sequence length="142" mass="14540">MAIAALITWLLTAVGGFVMLGIWIARGGRRTSRFSPGLIFGHFALAAAGLVVWIVFLVAGAAVLAWVALVLLVPVALLGFAMFARWIPAYRARTAVAGGPGATSTEQAPERHFPVAVVAGHGLLAVVTVVLVLLAALGTSGA</sequence>
<keyword evidence="1" id="KW-1133">Transmembrane helix</keyword>
<dbReference type="EMBL" id="VIRM01000067">
    <property type="protein sequence ID" value="TQS12912.1"/>
    <property type="molecule type" value="Genomic_DNA"/>
</dbReference>
<feature type="transmembrane region" description="Helical" evidence="1">
    <location>
        <begin position="6"/>
        <end position="25"/>
    </location>
</feature>
<keyword evidence="1" id="KW-0812">Transmembrane</keyword>
<protein>
    <recommendedName>
        <fullName evidence="4">DUF2269 family protein</fullName>
    </recommendedName>
</protein>
<accession>A0A544Y8L5</accession>
<evidence type="ECO:0000256" key="1">
    <source>
        <dbReference type="SAM" id="Phobius"/>
    </source>
</evidence>
<comment type="caution">
    <text evidence="2">The sequence shown here is derived from an EMBL/GenBank/DDBJ whole genome shotgun (WGS) entry which is preliminary data.</text>
</comment>
<evidence type="ECO:0008006" key="4">
    <source>
        <dbReference type="Google" id="ProtNLM"/>
    </source>
</evidence>
<evidence type="ECO:0000313" key="3">
    <source>
        <dbReference type="Proteomes" id="UP000316541"/>
    </source>
</evidence>
<name>A0A544Y8L5_9ACTN</name>
<feature type="transmembrane region" description="Helical" evidence="1">
    <location>
        <begin position="63"/>
        <end position="84"/>
    </location>
</feature>
<proteinExistence type="predicted"/>
<dbReference type="Proteomes" id="UP000316541">
    <property type="component" value="Unassembled WGS sequence"/>
</dbReference>
<dbReference type="AlphaFoldDB" id="A0A544Y8L5"/>
<reference evidence="2 3" key="1">
    <citation type="submission" date="2019-07" db="EMBL/GenBank/DDBJ databases">
        <title>Microbispora hainanensis DSM 45428.</title>
        <authorList>
            <person name="Thawai C."/>
        </authorList>
    </citation>
    <scope>NUCLEOTIDE SEQUENCE [LARGE SCALE GENOMIC DNA]</scope>
    <source>
        <strain evidence="2 3">DSM 45428</strain>
    </source>
</reference>
<evidence type="ECO:0000313" key="2">
    <source>
        <dbReference type="EMBL" id="TQS12912.1"/>
    </source>
</evidence>